<dbReference type="Proteomes" id="UP001235760">
    <property type="component" value="Unassembled WGS sequence"/>
</dbReference>
<feature type="domain" description="Response regulatory" evidence="3">
    <location>
        <begin position="4"/>
        <end position="121"/>
    </location>
</feature>
<organism evidence="4 5">
    <name type="scientific">Leptothrix discophora</name>
    <dbReference type="NCBI Taxonomy" id="89"/>
    <lineage>
        <taxon>Bacteria</taxon>
        <taxon>Pseudomonadati</taxon>
        <taxon>Pseudomonadota</taxon>
        <taxon>Betaproteobacteria</taxon>
        <taxon>Burkholderiales</taxon>
        <taxon>Sphaerotilaceae</taxon>
        <taxon>Leptothrix</taxon>
    </lineage>
</organism>
<dbReference type="SMART" id="SM00448">
    <property type="entry name" value="REC"/>
    <property type="match status" value="1"/>
</dbReference>
<sequence>MTHRILIVEDQADIRKLIRMTLEFSDFDLHEAADGESGLELARSVRPHLMLLDVMMPGRLDGFQVCRAIKADPDLRATLVVMLTARGQSSDVSAGEQSGADAYLVKPFSPLELIDRVEAMVAKIPSD</sequence>
<feature type="modified residue" description="4-aspartylphosphate" evidence="2">
    <location>
        <position position="53"/>
    </location>
</feature>
<dbReference type="RefSeq" id="WP_305749468.1">
    <property type="nucleotide sequence ID" value="NZ_JAUZEE010000004.1"/>
</dbReference>
<dbReference type="EMBL" id="JAUZEE010000004">
    <property type="protein sequence ID" value="MDP4300915.1"/>
    <property type="molecule type" value="Genomic_DNA"/>
</dbReference>
<dbReference type="Gene3D" id="3.40.50.2300">
    <property type="match status" value="1"/>
</dbReference>
<dbReference type="SUPFAM" id="SSF52172">
    <property type="entry name" value="CheY-like"/>
    <property type="match status" value="1"/>
</dbReference>
<evidence type="ECO:0000256" key="2">
    <source>
        <dbReference type="PROSITE-ProRule" id="PRU00169"/>
    </source>
</evidence>
<dbReference type="PROSITE" id="PS50110">
    <property type="entry name" value="RESPONSE_REGULATORY"/>
    <property type="match status" value="1"/>
</dbReference>
<dbReference type="InterPro" id="IPR011006">
    <property type="entry name" value="CheY-like_superfamily"/>
</dbReference>
<comment type="caution">
    <text evidence="4">The sequence shown here is derived from an EMBL/GenBank/DDBJ whole genome shotgun (WGS) entry which is preliminary data.</text>
</comment>
<keyword evidence="1 2" id="KW-0597">Phosphoprotein</keyword>
<dbReference type="Pfam" id="PF00072">
    <property type="entry name" value="Response_reg"/>
    <property type="match status" value="1"/>
</dbReference>
<evidence type="ECO:0000256" key="1">
    <source>
        <dbReference type="ARBA" id="ARBA00022553"/>
    </source>
</evidence>
<dbReference type="InterPro" id="IPR050595">
    <property type="entry name" value="Bact_response_regulator"/>
</dbReference>
<protein>
    <submittedName>
        <fullName evidence="4">Response regulator</fullName>
    </submittedName>
</protein>
<reference evidence="4 5" key="1">
    <citation type="submission" date="2023-08" db="EMBL/GenBank/DDBJ databases">
        <authorList>
            <person name="Roldan D.M."/>
            <person name="Menes R.J."/>
        </authorList>
    </citation>
    <scope>NUCLEOTIDE SEQUENCE [LARGE SCALE GENOMIC DNA]</scope>
    <source>
        <strain evidence="4 5">CCM 2812</strain>
    </source>
</reference>
<name>A0ABT9G3B9_LEPDI</name>
<keyword evidence="5" id="KW-1185">Reference proteome</keyword>
<evidence type="ECO:0000259" key="3">
    <source>
        <dbReference type="PROSITE" id="PS50110"/>
    </source>
</evidence>
<gene>
    <name evidence="4" type="ORF">Q8X39_09730</name>
</gene>
<dbReference type="InterPro" id="IPR001789">
    <property type="entry name" value="Sig_transdc_resp-reg_receiver"/>
</dbReference>
<dbReference type="PANTHER" id="PTHR44591">
    <property type="entry name" value="STRESS RESPONSE REGULATOR PROTEIN 1"/>
    <property type="match status" value="1"/>
</dbReference>
<evidence type="ECO:0000313" key="5">
    <source>
        <dbReference type="Proteomes" id="UP001235760"/>
    </source>
</evidence>
<proteinExistence type="predicted"/>
<evidence type="ECO:0000313" key="4">
    <source>
        <dbReference type="EMBL" id="MDP4300915.1"/>
    </source>
</evidence>
<dbReference type="PANTHER" id="PTHR44591:SF3">
    <property type="entry name" value="RESPONSE REGULATORY DOMAIN-CONTAINING PROTEIN"/>
    <property type="match status" value="1"/>
</dbReference>
<accession>A0ABT9G3B9</accession>